<dbReference type="Pfam" id="PF00144">
    <property type="entry name" value="Beta-lactamase"/>
    <property type="match status" value="1"/>
</dbReference>
<dbReference type="OrthoDB" id="9773047at2"/>
<feature type="signal peptide" evidence="1">
    <location>
        <begin position="1"/>
        <end position="25"/>
    </location>
</feature>
<dbReference type="AlphaFoldDB" id="A0A162Y8Q4"/>
<sequence length="355" mass="40537">MKHKKNKVQHVLGLSLLFLTLSCYSQPSKNDQIIELKQHIGTDQYPNIDAIIVAQNNKIIIEEYFNGFDKNKPHETRSSFKSITSLLAGIAIEQGFFKVEDEIGQFITEWANDSRGKIKVKDLLEMRSGLACEGFFDKGPDCESEMYETDDWLDYILNIPLRHEPGTKWEYSSMEPDLIGIIISRTSGQTLMDFADKYLFEPIGIDKCQWEITPDGRGYAAGSSYMKPLDMLKIAILVANKGIWKGKPVISSDWIKESTNCEIEVGMSFLYWSGIKNAITTSAKYGYFWYREVLQYKEIQTEVLFASGNGGQYMMVLEDYNAVITFTGSNYGNWKGKLPFDIVLKYLIPILKNQD</sequence>
<comment type="caution">
    <text evidence="3">The sequence shown here is derived from an EMBL/GenBank/DDBJ whole genome shotgun (WGS) entry which is preliminary data.</text>
</comment>
<dbReference type="InterPro" id="IPR012338">
    <property type="entry name" value="Beta-lactam/transpept-like"/>
</dbReference>
<dbReference type="EMBL" id="LQRT01000035">
    <property type="protein sequence ID" value="KZS38986.1"/>
    <property type="molecule type" value="Genomic_DNA"/>
</dbReference>
<dbReference type="Gene3D" id="3.40.710.10">
    <property type="entry name" value="DD-peptidase/beta-lactamase superfamily"/>
    <property type="match status" value="1"/>
</dbReference>
<gene>
    <name evidence="3" type="ORF">AWE51_10485</name>
</gene>
<dbReference type="Proteomes" id="UP000076715">
    <property type="component" value="Unassembled WGS sequence"/>
</dbReference>
<dbReference type="SUPFAM" id="SSF56601">
    <property type="entry name" value="beta-lactamase/transpeptidase-like"/>
    <property type="match status" value="1"/>
</dbReference>
<proteinExistence type="predicted"/>
<dbReference type="PANTHER" id="PTHR43283">
    <property type="entry name" value="BETA-LACTAMASE-RELATED"/>
    <property type="match status" value="1"/>
</dbReference>
<dbReference type="PROSITE" id="PS51257">
    <property type="entry name" value="PROKAR_LIPOPROTEIN"/>
    <property type="match status" value="1"/>
</dbReference>
<name>A0A162Y8Q4_9FLAO</name>
<organism evidence="3 4">
    <name type="scientific">Aquimarina aggregata</name>
    <dbReference type="NCBI Taxonomy" id="1642818"/>
    <lineage>
        <taxon>Bacteria</taxon>
        <taxon>Pseudomonadati</taxon>
        <taxon>Bacteroidota</taxon>
        <taxon>Flavobacteriia</taxon>
        <taxon>Flavobacteriales</taxon>
        <taxon>Flavobacteriaceae</taxon>
        <taxon>Aquimarina</taxon>
    </lineage>
</organism>
<reference evidence="3 4" key="1">
    <citation type="submission" date="2016-01" db="EMBL/GenBank/DDBJ databases">
        <title>The draft genome sequence of Aquimarina sp. RZW4-3-2.</title>
        <authorList>
            <person name="Wang Y."/>
        </authorList>
    </citation>
    <scope>NUCLEOTIDE SEQUENCE [LARGE SCALE GENOMIC DNA]</scope>
    <source>
        <strain evidence="3 4">RZW4-3-2</strain>
    </source>
</reference>
<feature type="domain" description="Beta-lactamase-related" evidence="2">
    <location>
        <begin position="50"/>
        <end position="326"/>
    </location>
</feature>
<evidence type="ECO:0000259" key="2">
    <source>
        <dbReference type="Pfam" id="PF00144"/>
    </source>
</evidence>
<evidence type="ECO:0000313" key="3">
    <source>
        <dbReference type="EMBL" id="KZS38986.1"/>
    </source>
</evidence>
<keyword evidence="1" id="KW-0732">Signal</keyword>
<feature type="chain" id="PRO_5007841168" description="Beta-lactamase-related domain-containing protein" evidence="1">
    <location>
        <begin position="26"/>
        <end position="355"/>
    </location>
</feature>
<dbReference type="RefSeq" id="WP_157766173.1">
    <property type="nucleotide sequence ID" value="NZ_LQRT01000035.1"/>
</dbReference>
<evidence type="ECO:0000256" key="1">
    <source>
        <dbReference type="SAM" id="SignalP"/>
    </source>
</evidence>
<protein>
    <recommendedName>
        <fullName evidence="2">Beta-lactamase-related domain-containing protein</fullName>
    </recommendedName>
</protein>
<dbReference type="STRING" id="1642818.AWE51_10485"/>
<dbReference type="InterPro" id="IPR001466">
    <property type="entry name" value="Beta-lactam-related"/>
</dbReference>
<keyword evidence="4" id="KW-1185">Reference proteome</keyword>
<evidence type="ECO:0000313" key="4">
    <source>
        <dbReference type="Proteomes" id="UP000076715"/>
    </source>
</evidence>
<dbReference type="PANTHER" id="PTHR43283:SF7">
    <property type="entry name" value="BETA-LACTAMASE-RELATED DOMAIN-CONTAINING PROTEIN"/>
    <property type="match status" value="1"/>
</dbReference>
<accession>A0A162Y8Q4</accession>
<dbReference type="InterPro" id="IPR050789">
    <property type="entry name" value="Diverse_Enzym_Activities"/>
</dbReference>